<dbReference type="RefSeq" id="WP_331244255.1">
    <property type="nucleotide sequence ID" value="NZ_JAQSGJ010000043.1"/>
</dbReference>
<evidence type="ECO:0000313" key="1">
    <source>
        <dbReference type="EMBL" id="MEE6716663.1"/>
    </source>
</evidence>
<feature type="non-terminal residue" evidence="1">
    <location>
        <position position="67"/>
    </location>
</feature>
<evidence type="ECO:0000313" key="2">
    <source>
        <dbReference type="Proteomes" id="UP001330016"/>
    </source>
</evidence>
<organism evidence="1 2">
    <name type="scientific">Schleiferilactobacillus harbinensis</name>
    <dbReference type="NCBI Taxonomy" id="304207"/>
    <lineage>
        <taxon>Bacteria</taxon>
        <taxon>Bacillati</taxon>
        <taxon>Bacillota</taxon>
        <taxon>Bacilli</taxon>
        <taxon>Lactobacillales</taxon>
        <taxon>Lactobacillaceae</taxon>
        <taxon>Schleiferilactobacillus</taxon>
    </lineage>
</organism>
<name>A0ABU7T237_9LACO</name>
<protein>
    <submittedName>
        <fullName evidence="1">Uncharacterized protein</fullName>
    </submittedName>
</protein>
<dbReference type="EMBL" id="JAQSGK010000043">
    <property type="protein sequence ID" value="MEE6716663.1"/>
    <property type="molecule type" value="Genomic_DNA"/>
</dbReference>
<comment type="caution">
    <text evidence="1">The sequence shown here is derived from an EMBL/GenBank/DDBJ whole genome shotgun (WGS) entry which is preliminary data.</text>
</comment>
<keyword evidence="2" id="KW-1185">Reference proteome</keyword>
<sequence length="67" mass="7222">MAKHNKQRSLGTYAARQVGDSLIITVPATAGVTAGTRFELTVNGNGDLTYHRVKSNPWTDGTYANID</sequence>
<proteinExistence type="predicted"/>
<reference evidence="1 2" key="1">
    <citation type="submission" date="2023-02" db="EMBL/GenBank/DDBJ databases">
        <title>The predominant lactic acid bacteria and yeasts involved in the spontaneous fermentation of millet during the production of the traditional porridge Hausa koko in Ghana.</title>
        <authorList>
            <person name="Atter A."/>
            <person name="Diaz M."/>
        </authorList>
    </citation>
    <scope>NUCLEOTIDE SEQUENCE [LARGE SCALE GENOMIC DNA]</scope>
    <source>
        <strain evidence="1 2">FI11640</strain>
    </source>
</reference>
<gene>
    <name evidence="1" type="ORF">PS435_12445</name>
</gene>
<accession>A0ABU7T237</accession>
<dbReference type="Proteomes" id="UP001330016">
    <property type="component" value="Unassembled WGS sequence"/>
</dbReference>